<comment type="caution">
    <text evidence="3">The sequence shown here is derived from an EMBL/GenBank/DDBJ whole genome shotgun (WGS) entry which is preliminary data.</text>
</comment>
<evidence type="ECO:0000259" key="2">
    <source>
        <dbReference type="Pfam" id="PF04892"/>
    </source>
</evidence>
<organism evidence="3 4">
    <name type="scientific">Pseudofulvibacter geojedonensis</name>
    <dbReference type="NCBI Taxonomy" id="1123758"/>
    <lineage>
        <taxon>Bacteria</taxon>
        <taxon>Pseudomonadati</taxon>
        <taxon>Bacteroidota</taxon>
        <taxon>Flavobacteriia</taxon>
        <taxon>Flavobacteriales</taxon>
        <taxon>Flavobacteriaceae</taxon>
        <taxon>Pseudofulvibacter</taxon>
    </lineage>
</organism>
<dbReference type="InterPro" id="IPR006976">
    <property type="entry name" value="VanZ-like"/>
</dbReference>
<keyword evidence="1" id="KW-0812">Transmembrane</keyword>
<dbReference type="NCBIfam" id="NF037970">
    <property type="entry name" value="vanZ_1"/>
    <property type="match status" value="1"/>
</dbReference>
<keyword evidence="1" id="KW-1133">Transmembrane helix</keyword>
<name>A0ABW3I291_9FLAO</name>
<dbReference type="PANTHER" id="PTHR28008:SF1">
    <property type="entry name" value="DOMAIN PROTEIN, PUTATIVE (AFU_ORTHOLOGUE AFUA_3G10980)-RELATED"/>
    <property type="match status" value="1"/>
</dbReference>
<evidence type="ECO:0000256" key="1">
    <source>
        <dbReference type="SAM" id="Phobius"/>
    </source>
</evidence>
<dbReference type="EMBL" id="JBHTJM010000006">
    <property type="protein sequence ID" value="MFD0963635.1"/>
    <property type="molecule type" value="Genomic_DNA"/>
</dbReference>
<feature type="domain" description="VanZ-like" evidence="2">
    <location>
        <begin position="18"/>
        <end position="101"/>
    </location>
</feature>
<keyword evidence="1" id="KW-0472">Membrane</keyword>
<feature type="transmembrane region" description="Helical" evidence="1">
    <location>
        <begin position="27"/>
        <end position="45"/>
    </location>
</feature>
<accession>A0ABW3I291</accession>
<feature type="transmembrane region" description="Helical" evidence="1">
    <location>
        <begin position="57"/>
        <end position="74"/>
    </location>
</feature>
<evidence type="ECO:0000313" key="4">
    <source>
        <dbReference type="Proteomes" id="UP001596997"/>
    </source>
</evidence>
<sequence>MVLLVSLVKIKKEVDIKVPQFDKLVHFGIYFIFTLVWFAFFYNYSKSTAVVKNMLKAAIWALVFGVVVEVLQSVNPNARSGDPLDVLANSIGIIVAVLIIKYTKLIRLLKSSN</sequence>
<reference evidence="4" key="1">
    <citation type="journal article" date="2019" name="Int. J. Syst. Evol. Microbiol.">
        <title>The Global Catalogue of Microorganisms (GCM) 10K type strain sequencing project: providing services to taxonomists for standard genome sequencing and annotation.</title>
        <authorList>
            <consortium name="The Broad Institute Genomics Platform"/>
            <consortium name="The Broad Institute Genome Sequencing Center for Infectious Disease"/>
            <person name="Wu L."/>
            <person name="Ma J."/>
        </authorList>
    </citation>
    <scope>NUCLEOTIDE SEQUENCE [LARGE SCALE GENOMIC DNA]</scope>
    <source>
        <strain evidence="4">CCUG 62114</strain>
    </source>
</reference>
<evidence type="ECO:0000313" key="3">
    <source>
        <dbReference type="EMBL" id="MFD0963635.1"/>
    </source>
</evidence>
<proteinExistence type="predicted"/>
<dbReference type="Proteomes" id="UP001596997">
    <property type="component" value="Unassembled WGS sequence"/>
</dbReference>
<gene>
    <name evidence="3" type="ORF">ACFQ1O_06435</name>
</gene>
<feature type="transmembrane region" description="Helical" evidence="1">
    <location>
        <begin position="86"/>
        <end position="103"/>
    </location>
</feature>
<protein>
    <submittedName>
        <fullName evidence="3">VanZ family protein</fullName>
    </submittedName>
</protein>
<keyword evidence="4" id="KW-1185">Reference proteome</keyword>
<dbReference type="Pfam" id="PF04892">
    <property type="entry name" value="VanZ"/>
    <property type="match status" value="1"/>
</dbReference>
<dbReference type="PANTHER" id="PTHR28008">
    <property type="entry name" value="DOMAIN PROTEIN, PUTATIVE (AFU_ORTHOLOGUE AFUA_3G10980)-RELATED"/>
    <property type="match status" value="1"/>
</dbReference>